<evidence type="ECO:0008006" key="8">
    <source>
        <dbReference type="Google" id="ProtNLM"/>
    </source>
</evidence>
<dbReference type="EMBL" id="DS114559">
    <property type="protein sequence ID" value="EAX86843.1"/>
    <property type="molecule type" value="Genomic_DNA"/>
</dbReference>
<keyword evidence="3" id="KW-0804">Transcription</keyword>
<keyword evidence="7" id="KW-1185">Reference proteome</keyword>
<sequence>MAEKPPPGNALPRFQPLKKNVKRDAHTQRTVPISASVPSFAIFDKKPKPPPKKKERAPQILEFGDAFRPSNARRNTNFATDMFAPTLPTEAQDAIVQDQSLDVKLPLVKLEEQKSNLVDILQSKEKLVLFQIPSALPIRYPNDTGQMEGNPLVGATDGHLGKIQIHKSGRVTAKIGNIDFELKSGTSVSCAQILCTESSTDGLEWVAMSGEKIILTLDVDKVLNQIDNESN</sequence>
<dbReference type="GO" id="GO:0042797">
    <property type="term" value="P:tRNA transcription by RNA polymerase III"/>
    <property type="evidence" value="ECO:0000318"/>
    <property type="project" value="GO_Central"/>
</dbReference>
<dbReference type="OrthoDB" id="5836119at2759"/>
<evidence type="ECO:0000313" key="6">
    <source>
        <dbReference type="EMBL" id="EAX86843.1"/>
    </source>
</evidence>
<accession>A2G7M1</accession>
<dbReference type="AlphaFoldDB" id="A2G7M1"/>
<comment type="subcellular location">
    <subcellularLocation>
        <location evidence="1">Nucleus</location>
    </subcellularLocation>
</comment>
<gene>
    <name evidence="6" type="ORF">TVAG_458550</name>
</gene>
<dbReference type="Proteomes" id="UP000001542">
    <property type="component" value="Unassembled WGS sequence"/>
</dbReference>
<dbReference type="RefSeq" id="XP_001299773.1">
    <property type="nucleotide sequence ID" value="XM_001299772.1"/>
</dbReference>
<evidence type="ECO:0000256" key="3">
    <source>
        <dbReference type="ARBA" id="ARBA00023163"/>
    </source>
</evidence>
<reference evidence="6" key="2">
    <citation type="journal article" date="2007" name="Science">
        <title>Draft genome sequence of the sexually transmitted pathogen Trichomonas vaginalis.</title>
        <authorList>
            <person name="Carlton J.M."/>
            <person name="Hirt R.P."/>
            <person name="Silva J.C."/>
            <person name="Delcher A.L."/>
            <person name="Schatz M."/>
            <person name="Zhao Q."/>
            <person name="Wortman J.R."/>
            <person name="Bidwell S.L."/>
            <person name="Alsmark U.C.M."/>
            <person name="Besteiro S."/>
            <person name="Sicheritz-Ponten T."/>
            <person name="Noel C.J."/>
            <person name="Dacks J.B."/>
            <person name="Foster P.G."/>
            <person name="Simillion C."/>
            <person name="Van de Peer Y."/>
            <person name="Miranda-Saavedra D."/>
            <person name="Barton G.J."/>
            <person name="Westrop G.D."/>
            <person name="Mueller S."/>
            <person name="Dessi D."/>
            <person name="Fiori P.L."/>
            <person name="Ren Q."/>
            <person name="Paulsen I."/>
            <person name="Zhang H."/>
            <person name="Bastida-Corcuera F.D."/>
            <person name="Simoes-Barbosa A."/>
            <person name="Brown M.T."/>
            <person name="Hayes R.D."/>
            <person name="Mukherjee M."/>
            <person name="Okumura C.Y."/>
            <person name="Schneider R."/>
            <person name="Smith A.J."/>
            <person name="Vanacova S."/>
            <person name="Villalvazo M."/>
            <person name="Haas B.J."/>
            <person name="Pertea M."/>
            <person name="Feldblyum T.V."/>
            <person name="Utterback T.R."/>
            <person name="Shu C.L."/>
            <person name="Osoegawa K."/>
            <person name="de Jong P.J."/>
            <person name="Hrdy I."/>
            <person name="Horvathova L."/>
            <person name="Zubacova Z."/>
            <person name="Dolezal P."/>
            <person name="Malik S.B."/>
            <person name="Logsdon J.M. Jr."/>
            <person name="Henze K."/>
            <person name="Gupta A."/>
            <person name="Wang C.C."/>
            <person name="Dunne R.L."/>
            <person name="Upcroft J.A."/>
            <person name="Upcroft P."/>
            <person name="White O."/>
            <person name="Salzberg S.L."/>
            <person name="Tang P."/>
            <person name="Chiu C.-H."/>
            <person name="Lee Y.-S."/>
            <person name="Embley T.M."/>
            <person name="Coombs G.H."/>
            <person name="Mottram J.C."/>
            <person name="Tachezy J."/>
            <person name="Fraser-Liggett C.M."/>
            <person name="Johnson P.J."/>
        </authorList>
    </citation>
    <scope>NUCLEOTIDE SEQUENCE [LARGE SCALE GENOMIC DNA]</scope>
    <source>
        <strain evidence="6">G3</strain>
    </source>
</reference>
<evidence type="ECO:0000256" key="2">
    <source>
        <dbReference type="ARBA" id="ARBA00022478"/>
    </source>
</evidence>
<evidence type="ECO:0000256" key="1">
    <source>
        <dbReference type="ARBA" id="ARBA00004123"/>
    </source>
</evidence>
<dbReference type="GO" id="GO:0003677">
    <property type="term" value="F:DNA binding"/>
    <property type="evidence" value="ECO:0007669"/>
    <property type="project" value="InterPro"/>
</dbReference>
<name>A2G7M1_TRIV3</name>
<evidence type="ECO:0000313" key="7">
    <source>
        <dbReference type="Proteomes" id="UP000001542"/>
    </source>
</evidence>
<dbReference type="VEuPathDB" id="TrichDB:TVAGG3_0229640"/>
<dbReference type="GO" id="GO:0005666">
    <property type="term" value="C:RNA polymerase III complex"/>
    <property type="evidence" value="ECO:0000318"/>
    <property type="project" value="GO_Central"/>
</dbReference>
<dbReference type="STRING" id="5722.A2G7M1"/>
<reference evidence="6" key="1">
    <citation type="submission" date="2006-10" db="EMBL/GenBank/DDBJ databases">
        <authorList>
            <person name="Amadeo P."/>
            <person name="Zhao Q."/>
            <person name="Wortman J."/>
            <person name="Fraser-Liggett C."/>
            <person name="Carlton J."/>
        </authorList>
    </citation>
    <scope>NUCLEOTIDE SEQUENCE</scope>
    <source>
        <strain evidence="6">G3</strain>
    </source>
</reference>
<proteinExistence type="predicted"/>
<evidence type="ECO:0000256" key="5">
    <source>
        <dbReference type="SAM" id="MobiDB-lite"/>
    </source>
</evidence>
<feature type="region of interest" description="Disordered" evidence="5">
    <location>
        <begin position="1"/>
        <end position="33"/>
    </location>
</feature>
<evidence type="ECO:0000256" key="4">
    <source>
        <dbReference type="ARBA" id="ARBA00023242"/>
    </source>
</evidence>
<dbReference type="Pfam" id="PF05132">
    <property type="entry name" value="RNA_pol_Rpc4"/>
    <property type="match status" value="1"/>
</dbReference>
<keyword evidence="4" id="KW-0539">Nucleus</keyword>
<protein>
    <recommendedName>
        <fullName evidence="8">RNA polymerase III RPC4 family protein</fullName>
    </recommendedName>
</protein>
<keyword evidence="2" id="KW-0240">DNA-directed RNA polymerase</keyword>
<dbReference type="InParanoid" id="A2G7M1"/>
<organism evidence="6 7">
    <name type="scientific">Trichomonas vaginalis (strain ATCC PRA-98 / G3)</name>
    <dbReference type="NCBI Taxonomy" id="412133"/>
    <lineage>
        <taxon>Eukaryota</taxon>
        <taxon>Metamonada</taxon>
        <taxon>Parabasalia</taxon>
        <taxon>Trichomonadida</taxon>
        <taxon>Trichomonadidae</taxon>
        <taxon>Trichomonas</taxon>
    </lineage>
</organism>
<dbReference type="KEGG" id="tva:4744495"/>
<dbReference type="PANTHER" id="PTHR13408:SF0">
    <property type="entry name" value="DNA-DIRECTED RNA POLYMERASE III SUBUNIT RPC4"/>
    <property type="match status" value="1"/>
</dbReference>
<dbReference type="PANTHER" id="PTHR13408">
    <property type="entry name" value="DNA-DIRECTED RNA POLYMERASE III"/>
    <property type="match status" value="1"/>
</dbReference>
<dbReference type="VEuPathDB" id="TrichDB:TVAG_458550"/>
<dbReference type="InterPro" id="IPR007811">
    <property type="entry name" value="RPC4"/>
</dbReference>